<dbReference type="PROSITE" id="PS01080">
    <property type="entry name" value="BH1"/>
    <property type="match status" value="1"/>
</dbReference>
<gene>
    <name evidence="11" type="primary">BAX</name>
</gene>
<keyword evidence="6" id="KW-1133">Transmembrane helix</keyword>
<dbReference type="SUPFAM" id="SSF56854">
    <property type="entry name" value="Bcl-2 inhibitors of programmed cell death"/>
    <property type="match status" value="1"/>
</dbReference>
<keyword evidence="8" id="KW-0472">Membrane</keyword>
<feature type="compositionally biased region" description="Gly residues" evidence="9">
    <location>
        <begin position="241"/>
        <end position="255"/>
    </location>
</feature>
<dbReference type="GO" id="GO:0005741">
    <property type="term" value="C:mitochondrial outer membrane"/>
    <property type="evidence" value="ECO:0007669"/>
    <property type="project" value="TreeGrafter"/>
</dbReference>
<protein>
    <submittedName>
        <fullName evidence="11">BCL2 associated X, apoptosis regulator</fullName>
    </submittedName>
</protein>
<reference evidence="11" key="2">
    <citation type="submission" date="2025-08" db="UniProtKB">
        <authorList>
            <consortium name="Ensembl"/>
        </authorList>
    </citation>
    <scope>IDENTIFICATION</scope>
</reference>
<evidence type="ECO:0000256" key="2">
    <source>
        <dbReference type="ARBA" id="ARBA00004173"/>
    </source>
</evidence>
<dbReference type="Gene3D" id="1.10.437.10">
    <property type="entry name" value="Blc2-like"/>
    <property type="match status" value="1"/>
</dbReference>
<sequence length="302" mass="30822">MRGSAGEAVLRRHVRGLLTQAGVSRDGGGAAPGSPRHVTGRRAGRGKGLFSASRARPARGGGGGGGGPAMDGSGEQPRAGGDPAATSSEQIMRTGAVLLQGFIQDRAGRVAGGAPELVLESMGDSTPLPSDPRTKRLTECLRRIGDELDSNMELQRMIAAVETDSPREVFFRVAAEMFSDGNFNWGRVVALFYFASKLVLKVGGAGAGRRGRTFPGASPSRRGLREGAGASLPSGTEGLPAEGGGEGGTGKGGGLFSRWGWTFPAPGSPQGGCTPDLLSSPPPPGALHQGTRADPNHHGLDP</sequence>
<dbReference type="GO" id="GO:0015267">
    <property type="term" value="F:channel activity"/>
    <property type="evidence" value="ECO:0007669"/>
    <property type="project" value="TreeGrafter"/>
</dbReference>
<dbReference type="AlphaFoldDB" id="A0A7N4PU30"/>
<dbReference type="PROSITE" id="PS50062">
    <property type="entry name" value="BCL2_FAMILY"/>
    <property type="match status" value="1"/>
</dbReference>
<evidence type="ECO:0000256" key="4">
    <source>
        <dbReference type="ARBA" id="ARBA00022692"/>
    </source>
</evidence>
<dbReference type="GO" id="GO:0008053">
    <property type="term" value="P:mitochondrial fusion"/>
    <property type="evidence" value="ECO:0007669"/>
    <property type="project" value="TreeGrafter"/>
</dbReference>
<dbReference type="Ensembl" id="ENSSHAT00000040494.1">
    <property type="protein sequence ID" value="ENSSHAP00000042422.1"/>
    <property type="gene ID" value="ENSSHAG00000020592.1"/>
</dbReference>
<feature type="region of interest" description="Disordered" evidence="9">
    <location>
        <begin position="205"/>
        <end position="302"/>
    </location>
</feature>
<evidence type="ECO:0000313" key="12">
    <source>
        <dbReference type="Proteomes" id="UP000007648"/>
    </source>
</evidence>
<dbReference type="PANTHER" id="PTHR11256:SF42">
    <property type="entry name" value="APOPTOSIS REGULATOR BAX"/>
    <property type="match status" value="1"/>
</dbReference>
<evidence type="ECO:0000256" key="9">
    <source>
        <dbReference type="SAM" id="MobiDB-lite"/>
    </source>
</evidence>
<dbReference type="InParanoid" id="A0A7N4PU30"/>
<keyword evidence="12" id="KW-1185">Reference proteome</keyword>
<dbReference type="InterPro" id="IPR002475">
    <property type="entry name" value="Bcl2-like"/>
</dbReference>
<dbReference type="InterPro" id="IPR020728">
    <property type="entry name" value="Bcl2_BH3_motif_CS"/>
</dbReference>
<dbReference type="Proteomes" id="UP000007648">
    <property type="component" value="Unassembled WGS sequence"/>
</dbReference>
<evidence type="ECO:0000259" key="10">
    <source>
        <dbReference type="SMART" id="SM00337"/>
    </source>
</evidence>
<keyword evidence="4" id="KW-0812">Transmembrane</keyword>
<feature type="region of interest" description="Disordered" evidence="9">
    <location>
        <begin position="19"/>
        <end position="87"/>
    </location>
</feature>
<reference evidence="11 12" key="1">
    <citation type="journal article" date="2011" name="Proc. Natl. Acad. Sci. U.S.A.">
        <title>Genetic diversity and population structure of the endangered marsupial Sarcophilus harrisii (Tasmanian devil).</title>
        <authorList>
            <person name="Miller W."/>
            <person name="Hayes V.M."/>
            <person name="Ratan A."/>
            <person name="Petersen D.C."/>
            <person name="Wittekindt N.E."/>
            <person name="Miller J."/>
            <person name="Walenz B."/>
            <person name="Knight J."/>
            <person name="Qi J."/>
            <person name="Zhao F."/>
            <person name="Wang Q."/>
            <person name="Bedoya-Reina O.C."/>
            <person name="Katiyar N."/>
            <person name="Tomsho L.P."/>
            <person name="Kasson L.M."/>
            <person name="Hardie R.A."/>
            <person name="Woodbridge P."/>
            <person name="Tindall E.A."/>
            <person name="Bertelsen M.F."/>
            <person name="Dixon D."/>
            <person name="Pyecroft S."/>
            <person name="Helgen K.M."/>
            <person name="Lesk A.M."/>
            <person name="Pringle T.H."/>
            <person name="Patterson N."/>
            <person name="Zhang Y."/>
            <person name="Kreiss A."/>
            <person name="Woods G.M."/>
            <person name="Jones M.E."/>
            <person name="Schuster S.C."/>
        </authorList>
    </citation>
    <scope>NUCLEOTIDE SEQUENCE [LARGE SCALE GENOMIC DNA]</scope>
</reference>
<comment type="subcellular location">
    <subcellularLocation>
        <location evidence="1">Membrane</location>
        <topology evidence="1">Single-pass membrane protein</topology>
    </subcellularLocation>
    <subcellularLocation>
        <location evidence="2">Mitochondrion</location>
    </subcellularLocation>
</comment>
<dbReference type="GO" id="GO:0042981">
    <property type="term" value="P:regulation of apoptotic process"/>
    <property type="evidence" value="ECO:0007669"/>
    <property type="project" value="InterPro"/>
</dbReference>
<keyword evidence="5" id="KW-0053">Apoptosis</keyword>
<dbReference type="Pfam" id="PF00452">
    <property type="entry name" value="Bcl-2"/>
    <property type="match status" value="1"/>
</dbReference>
<name>A0A7N4PU30_SARHA</name>
<dbReference type="PROSITE" id="PS01259">
    <property type="entry name" value="BH3"/>
    <property type="match status" value="1"/>
</dbReference>
<dbReference type="GeneTree" id="ENSGT01130000278292"/>
<keyword evidence="7" id="KW-0496">Mitochondrion</keyword>
<organism evidence="11 12">
    <name type="scientific">Sarcophilus harrisii</name>
    <name type="common">Tasmanian devil</name>
    <name type="synonym">Sarcophilus laniarius</name>
    <dbReference type="NCBI Taxonomy" id="9305"/>
    <lineage>
        <taxon>Eukaryota</taxon>
        <taxon>Metazoa</taxon>
        <taxon>Chordata</taxon>
        <taxon>Craniata</taxon>
        <taxon>Vertebrata</taxon>
        <taxon>Euteleostomi</taxon>
        <taxon>Mammalia</taxon>
        <taxon>Metatheria</taxon>
        <taxon>Dasyuromorphia</taxon>
        <taxon>Dasyuridae</taxon>
        <taxon>Sarcophilus</taxon>
    </lineage>
</organism>
<evidence type="ECO:0000256" key="8">
    <source>
        <dbReference type="ARBA" id="ARBA00023136"/>
    </source>
</evidence>
<dbReference type="GO" id="GO:0051400">
    <property type="term" value="F:BH domain binding"/>
    <property type="evidence" value="ECO:0007669"/>
    <property type="project" value="TreeGrafter"/>
</dbReference>
<dbReference type="InterPro" id="IPR020717">
    <property type="entry name" value="Bcl2_BH1_motif_CS"/>
</dbReference>
<dbReference type="PANTHER" id="PTHR11256">
    <property type="entry name" value="BCL-2 RELATED"/>
    <property type="match status" value="1"/>
</dbReference>
<comment type="similarity">
    <text evidence="3">Belongs to the Bcl-2 family.</text>
</comment>
<dbReference type="PRINTS" id="PR01862">
    <property type="entry name" value="BCL2FAMILY"/>
</dbReference>
<dbReference type="CDD" id="cd06845">
    <property type="entry name" value="Bcl-2_like"/>
    <property type="match status" value="1"/>
</dbReference>
<dbReference type="SMART" id="SM00337">
    <property type="entry name" value="BCL"/>
    <property type="match status" value="1"/>
</dbReference>
<dbReference type="InterPro" id="IPR026298">
    <property type="entry name" value="Bcl-2_fam"/>
</dbReference>
<reference evidence="11" key="3">
    <citation type="submission" date="2025-09" db="UniProtKB">
        <authorList>
            <consortium name="Ensembl"/>
        </authorList>
    </citation>
    <scope>IDENTIFICATION</scope>
</reference>
<dbReference type="GO" id="GO:0001836">
    <property type="term" value="P:release of cytochrome c from mitochondria"/>
    <property type="evidence" value="ECO:0007669"/>
    <property type="project" value="TreeGrafter"/>
</dbReference>
<evidence type="ECO:0000256" key="6">
    <source>
        <dbReference type="ARBA" id="ARBA00022989"/>
    </source>
</evidence>
<proteinExistence type="inferred from homology"/>
<dbReference type="InterPro" id="IPR036834">
    <property type="entry name" value="Bcl-2-like_sf"/>
</dbReference>
<accession>A0A7N4PU30</accession>
<evidence type="ECO:0000256" key="3">
    <source>
        <dbReference type="ARBA" id="ARBA00009458"/>
    </source>
</evidence>
<evidence type="ECO:0000256" key="7">
    <source>
        <dbReference type="ARBA" id="ARBA00023128"/>
    </source>
</evidence>
<dbReference type="InterPro" id="IPR046371">
    <property type="entry name" value="Bcl-2_BH1-3"/>
</dbReference>
<evidence type="ECO:0000256" key="5">
    <source>
        <dbReference type="ARBA" id="ARBA00022703"/>
    </source>
</evidence>
<feature type="domain" description="Bcl-2 Bcl-2 homology region 1-3" evidence="10">
    <location>
        <begin position="141"/>
        <end position="246"/>
    </location>
</feature>
<evidence type="ECO:0000313" key="11">
    <source>
        <dbReference type="Ensembl" id="ENSSHAP00000042422.1"/>
    </source>
</evidence>
<dbReference type="GO" id="GO:0008630">
    <property type="term" value="P:intrinsic apoptotic signaling pathway in response to DNA damage"/>
    <property type="evidence" value="ECO:0007669"/>
    <property type="project" value="TreeGrafter"/>
</dbReference>
<evidence type="ECO:0000256" key="1">
    <source>
        <dbReference type="ARBA" id="ARBA00004167"/>
    </source>
</evidence>
<dbReference type="GO" id="GO:0097192">
    <property type="term" value="P:extrinsic apoptotic signaling pathway in absence of ligand"/>
    <property type="evidence" value="ECO:0007669"/>
    <property type="project" value="TreeGrafter"/>
</dbReference>
<feature type="compositionally biased region" description="Gly residues" evidence="9">
    <location>
        <begin position="59"/>
        <end position="69"/>
    </location>
</feature>